<evidence type="ECO:0000256" key="2">
    <source>
        <dbReference type="SAM" id="Phobius"/>
    </source>
</evidence>
<protein>
    <recommendedName>
        <fullName evidence="6">LPXTG cell wall anchor domain-containing protein</fullName>
    </recommendedName>
</protein>
<evidence type="ECO:0000256" key="3">
    <source>
        <dbReference type="SAM" id="SignalP"/>
    </source>
</evidence>
<keyword evidence="5" id="KW-1185">Reference proteome</keyword>
<evidence type="ECO:0000256" key="1">
    <source>
        <dbReference type="SAM" id="MobiDB-lite"/>
    </source>
</evidence>
<keyword evidence="2" id="KW-0812">Transmembrane</keyword>
<reference evidence="5" key="1">
    <citation type="journal article" date="2019" name="Int. J. Syst. Evol. Microbiol.">
        <title>The Global Catalogue of Microorganisms (GCM) 10K type strain sequencing project: providing services to taxonomists for standard genome sequencing and annotation.</title>
        <authorList>
            <consortium name="The Broad Institute Genomics Platform"/>
            <consortium name="The Broad Institute Genome Sequencing Center for Infectious Disease"/>
            <person name="Wu L."/>
            <person name="Ma J."/>
        </authorList>
    </citation>
    <scope>NUCLEOTIDE SEQUENCE [LARGE SCALE GENOMIC DNA]</scope>
    <source>
        <strain evidence="5">KCTC 33576</strain>
    </source>
</reference>
<feature type="region of interest" description="Disordered" evidence="1">
    <location>
        <begin position="70"/>
        <end position="98"/>
    </location>
</feature>
<keyword evidence="2" id="KW-1133">Transmembrane helix</keyword>
<feature type="chain" id="PRO_5047463267" description="LPXTG cell wall anchor domain-containing protein" evidence="3">
    <location>
        <begin position="19"/>
        <end position="283"/>
    </location>
</feature>
<accession>A0ABW5XGC7</accession>
<evidence type="ECO:0000313" key="5">
    <source>
        <dbReference type="Proteomes" id="UP001597391"/>
    </source>
</evidence>
<gene>
    <name evidence="4" type="ORF">ACFSYH_13295</name>
</gene>
<feature type="signal peptide" evidence="3">
    <location>
        <begin position="1"/>
        <end position="18"/>
    </location>
</feature>
<feature type="compositionally biased region" description="Acidic residues" evidence="1">
    <location>
        <begin position="180"/>
        <end position="189"/>
    </location>
</feature>
<dbReference type="Proteomes" id="UP001597391">
    <property type="component" value="Unassembled WGS sequence"/>
</dbReference>
<keyword evidence="3" id="KW-0732">Signal</keyword>
<keyword evidence="2" id="KW-0472">Membrane</keyword>
<dbReference type="EMBL" id="JBHUOP010000006">
    <property type="protein sequence ID" value="MFD2841536.1"/>
    <property type="molecule type" value="Genomic_DNA"/>
</dbReference>
<organism evidence="4 5">
    <name type="scientific">Populibacterium corticicola</name>
    <dbReference type="NCBI Taxonomy" id="1812826"/>
    <lineage>
        <taxon>Bacteria</taxon>
        <taxon>Bacillati</taxon>
        <taxon>Actinomycetota</taxon>
        <taxon>Actinomycetes</taxon>
        <taxon>Micrococcales</taxon>
        <taxon>Jonesiaceae</taxon>
        <taxon>Populibacterium</taxon>
    </lineage>
</organism>
<evidence type="ECO:0008006" key="6">
    <source>
        <dbReference type="Google" id="ProtNLM"/>
    </source>
</evidence>
<sequence>MLTLTALLPVALVSQAGATMVEDASGAYTSVIADSSVGSDILNEGNEFSALESTSGEDQGLTGTTVSTAETQAPAEDETHEPAQEPSGKDASTGPEETVAAVAQDEQTLQAKTRAYTEPSEADAVADESGMGVVLGPATVYESPDQEEPIFLYGGPVTAKRAATVVTADRSVDPSASSGEEPEDAEWDGFIDPSFNETPTTFTSWREYTNEDIDVDDDVVVEDDITVEEPQSEGSREPVQVVAVASLAQTGANPVLLGLAGLVVALGIAGVATRYYYGKTRED</sequence>
<name>A0ABW5XGC7_9MICO</name>
<feature type="transmembrane region" description="Helical" evidence="2">
    <location>
        <begin position="255"/>
        <end position="277"/>
    </location>
</feature>
<evidence type="ECO:0000313" key="4">
    <source>
        <dbReference type="EMBL" id="MFD2841536.1"/>
    </source>
</evidence>
<dbReference type="RefSeq" id="WP_377467626.1">
    <property type="nucleotide sequence ID" value="NZ_JBHUOP010000006.1"/>
</dbReference>
<comment type="caution">
    <text evidence="4">The sequence shown here is derived from an EMBL/GenBank/DDBJ whole genome shotgun (WGS) entry which is preliminary data.</text>
</comment>
<feature type="region of interest" description="Disordered" evidence="1">
    <location>
        <begin position="170"/>
        <end position="190"/>
    </location>
</feature>
<proteinExistence type="predicted"/>